<protein>
    <recommendedName>
        <fullName evidence="1">Potassium channel tetramerisation-type BTB domain-containing protein</fullName>
    </recommendedName>
</protein>
<name>A0A814WDA1_9BILA</name>
<dbReference type="CDD" id="cd18316">
    <property type="entry name" value="BTB_POZ_KCTD-like"/>
    <property type="match status" value="1"/>
</dbReference>
<dbReference type="Proteomes" id="UP000663845">
    <property type="component" value="Unassembled WGS sequence"/>
</dbReference>
<evidence type="ECO:0000313" key="2">
    <source>
        <dbReference type="EMBL" id="CAF1199784.1"/>
    </source>
</evidence>
<sequence>MIRMPPVDFEVLCSLLKNYSGKRRWYWGIMNRNDQDEMLAQLTKWRPAIDEIQLDVGGRDFSTTIQESTSEKDMFFTALFSRQWELEKDEKGRLFIDRNGDLFAEILDFMKSPSEFILPEERLRKRLIGEAKFYKLKSFLEVLTEPERKEEERKAQLFVGDTLLSVEQIRKLNEFYGKADQR</sequence>
<reference evidence="2" key="1">
    <citation type="submission" date="2021-02" db="EMBL/GenBank/DDBJ databases">
        <authorList>
            <person name="Nowell W R."/>
        </authorList>
    </citation>
    <scope>NUCLEOTIDE SEQUENCE</scope>
</reference>
<proteinExistence type="predicted"/>
<dbReference type="InterPro" id="IPR045068">
    <property type="entry name" value="BACURD1-3"/>
</dbReference>
<dbReference type="SUPFAM" id="SSF54695">
    <property type="entry name" value="POZ domain"/>
    <property type="match status" value="1"/>
</dbReference>
<dbReference type="PANTHER" id="PTHR11145">
    <property type="entry name" value="BTB/POZ DOMAIN-CONTAINING ADAPTER FOR CUL3-MEDIATED RHOA DEGRADATION PROTEIN FAMILY MEMBER"/>
    <property type="match status" value="1"/>
</dbReference>
<dbReference type="AlphaFoldDB" id="A0A814WDA1"/>
<dbReference type="Pfam" id="PF02214">
    <property type="entry name" value="BTB_2"/>
    <property type="match status" value="1"/>
</dbReference>
<dbReference type="InterPro" id="IPR003131">
    <property type="entry name" value="T1-type_BTB"/>
</dbReference>
<accession>A0A814WDA1</accession>
<organism evidence="2 4">
    <name type="scientific">Adineta steineri</name>
    <dbReference type="NCBI Taxonomy" id="433720"/>
    <lineage>
        <taxon>Eukaryota</taxon>
        <taxon>Metazoa</taxon>
        <taxon>Spiralia</taxon>
        <taxon>Gnathifera</taxon>
        <taxon>Rotifera</taxon>
        <taxon>Eurotatoria</taxon>
        <taxon>Bdelloidea</taxon>
        <taxon>Adinetida</taxon>
        <taxon>Adinetidae</taxon>
        <taxon>Adineta</taxon>
    </lineage>
</organism>
<dbReference type="Gene3D" id="3.30.710.10">
    <property type="entry name" value="Potassium Channel Kv1.1, Chain A"/>
    <property type="match status" value="1"/>
</dbReference>
<dbReference type="Proteomes" id="UP000663844">
    <property type="component" value="Unassembled WGS sequence"/>
</dbReference>
<comment type="caution">
    <text evidence="2">The sequence shown here is derived from an EMBL/GenBank/DDBJ whole genome shotgun (WGS) entry which is preliminary data.</text>
</comment>
<dbReference type="InterPro" id="IPR011333">
    <property type="entry name" value="SKP1/BTB/POZ_sf"/>
</dbReference>
<evidence type="ECO:0000259" key="1">
    <source>
        <dbReference type="Pfam" id="PF02214"/>
    </source>
</evidence>
<dbReference type="EMBL" id="CAJNOG010000363">
    <property type="protein sequence ID" value="CAF1199784.1"/>
    <property type="molecule type" value="Genomic_DNA"/>
</dbReference>
<dbReference type="EMBL" id="CAJOAZ010009753">
    <property type="protein sequence ID" value="CAF4209234.1"/>
    <property type="molecule type" value="Genomic_DNA"/>
</dbReference>
<evidence type="ECO:0000313" key="4">
    <source>
        <dbReference type="Proteomes" id="UP000663845"/>
    </source>
</evidence>
<evidence type="ECO:0000313" key="3">
    <source>
        <dbReference type="EMBL" id="CAF4209234.1"/>
    </source>
</evidence>
<dbReference type="PANTHER" id="PTHR11145:SF8">
    <property type="entry name" value="RE57120P"/>
    <property type="match status" value="1"/>
</dbReference>
<feature type="domain" description="Potassium channel tetramerisation-type BTB" evidence="1">
    <location>
        <begin position="52"/>
        <end position="139"/>
    </location>
</feature>
<gene>
    <name evidence="2" type="ORF">JYZ213_LOCUS26838</name>
    <name evidence="3" type="ORF">OXD698_LOCUS41273</name>
</gene>
<dbReference type="GO" id="GO:0051260">
    <property type="term" value="P:protein homooligomerization"/>
    <property type="evidence" value="ECO:0007669"/>
    <property type="project" value="InterPro"/>
</dbReference>